<dbReference type="VEuPathDB" id="FungiDB:PV06_08815"/>
<keyword evidence="3" id="KW-1185">Reference proteome</keyword>
<sequence length="246" mass="27524">MSGLDERTHVYTHLWSLPSLIFQHEKRSARRPRNVVLWQSKAFLSVCLLHTHIDLVWPMLDGTPTPLQGGPLGTRIQCPQKLIRDQDTPRAQSGHKKIVASSVGHHLGALHQSLPLPPVLGVSDAFSGAKPDLDERLSSPDRPRLTAGTGWHEMVRQPHPFNLQRADHHVDGGRVEEEESWPRTRTTATTATTTTDLLRRRQQQLGWTNGVGRHDAVSKHVQNENLVSDSDPLPWPLPKDHASPGR</sequence>
<evidence type="ECO:0000256" key="1">
    <source>
        <dbReference type="SAM" id="MobiDB-lite"/>
    </source>
</evidence>
<evidence type="ECO:0000313" key="2">
    <source>
        <dbReference type="EMBL" id="KIW38998.1"/>
    </source>
</evidence>
<dbReference type="HOGENOM" id="CLU_1129071_0_0_1"/>
<feature type="region of interest" description="Disordered" evidence="1">
    <location>
        <begin position="224"/>
        <end position="246"/>
    </location>
</feature>
<feature type="region of interest" description="Disordered" evidence="1">
    <location>
        <begin position="171"/>
        <end position="190"/>
    </location>
</feature>
<name>A0A0D2D7A3_9EURO</name>
<dbReference type="Proteomes" id="UP000053342">
    <property type="component" value="Unassembled WGS sequence"/>
</dbReference>
<evidence type="ECO:0000313" key="3">
    <source>
        <dbReference type="Proteomes" id="UP000053342"/>
    </source>
</evidence>
<dbReference type="RefSeq" id="XP_016259214.1">
    <property type="nucleotide sequence ID" value="XM_016410192.1"/>
</dbReference>
<reference evidence="2 3" key="1">
    <citation type="submission" date="2015-01" db="EMBL/GenBank/DDBJ databases">
        <title>The Genome Sequence of Exophiala oligosperma CBS72588.</title>
        <authorList>
            <consortium name="The Broad Institute Genomics Platform"/>
            <person name="Cuomo C."/>
            <person name="de Hoog S."/>
            <person name="Gorbushina A."/>
            <person name="Stielow B."/>
            <person name="Teixiera M."/>
            <person name="Abouelleil A."/>
            <person name="Chapman S.B."/>
            <person name="Priest M."/>
            <person name="Young S.K."/>
            <person name="Wortman J."/>
            <person name="Nusbaum C."/>
            <person name="Birren B."/>
        </authorList>
    </citation>
    <scope>NUCLEOTIDE SEQUENCE [LARGE SCALE GENOMIC DNA]</scope>
    <source>
        <strain evidence="2 3">CBS 72588</strain>
    </source>
</reference>
<dbReference type="AlphaFoldDB" id="A0A0D2D7A3"/>
<dbReference type="EMBL" id="KN847340">
    <property type="protein sequence ID" value="KIW38998.1"/>
    <property type="molecule type" value="Genomic_DNA"/>
</dbReference>
<protein>
    <submittedName>
        <fullName evidence="2">Uncharacterized protein</fullName>
    </submittedName>
</protein>
<accession>A0A0D2D7A3</accession>
<proteinExistence type="predicted"/>
<dbReference type="GeneID" id="27360889"/>
<organism evidence="2 3">
    <name type="scientific">Exophiala oligosperma</name>
    <dbReference type="NCBI Taxonomy" id="215243"/>
    <lineage>
        <taxon>Eukaryota</taxon>
        <taxon>Fungi</taxon>
        <taxon>Dikarya</taxon>
        <taxon>Ascomycota</taxon>
        <taxon>Pezizomycotina</taxon>
        <taxon>Eurotiomycetes</taxon>
        <taxon>Chaetothyriomycetidae</taxon>
        <taxon>Chaetothyriales</taxon>
        <taxon>Herpotrichiellaceae</taxon>
        <taxon>Exophiala</taxon>
    </lineage>
</organism>
<gene>
    <name evidence="2" type="ORF">PV06_08815</name>
</gene>